<protein>
    <submittedName>
        <fullName evidence="4">Gtr20</fullName>
    </submittedName>
</protein>
<keyword evidence="1" id="KW-0808">Transferase</keyword>
<dbReference type="InterPro" id="IPR001296">
    <property type="entry name" value="Glyco_trans_1"/>
</dbReference>
<name>A0A2S1WLN5_ACIBA</name>
<dbReference type="Gene3D" id="3.40.50.2000">
    <property type="entry name" value="Glycogen Phosphorylase B"/>
    <property type="match status" value="2"/>
</dbReference>
<keyword evidence="2" id="KW-0812">Transmembrane</keyword>
<proteinExistence type="predicted"/>
<dbReference type="EMBL" id="MG867726">
    <property type="protein sequence ID" value="AWJ68087.1"/>
    <property type="molecule type" value="Genomic_DNA"/>
</dbReference>
<keyword evidence="2" id="KW-0472">Membrane</keyword>
<evidence type="ECO:0000259" key="3">
    <source>
        <dbReference type="Pfam" id="PF00534"/>
    </source>
</evidence>
<feature type="transmembrane region" description="Helical" evidence="2">
    <location>
        <begin position="99"/>
        <end position="116"/>
    </location>
</feature>
<dbReference type="GO" id="GO:0009103">
    <property type="term" value="P:lipopolysaccharide biosynthetic process"/>
    <property type="evidence" value="ECO:0007669"/>
    <property type="project" value="TreeGrafter"/>
</dbReference>
<reference evidence="4" key="1">
    <citation type="submission" date="2018-01" db="EMBL/GenBank/DDBJ databases">
        <title>Structure and gene cluster of the K54 capsular polysaccharide of Acinetobacter baumannii RCH52 containing 5,7-di-N-acetyllegionaminic acid.</title>
        <authorList>
            <person name="Kasimova A.A."/>
            <person name="Kenyon J.J."/>
            <person name="Shashkov A.S."/>
            <person name="Shneider M.M."/>
            <person name="Arbatsky N.P."/>
            <person name="Popova A.V."/>
            <person name="Miroshnikov K.V."/>
            <person name="Hall R.M."/>
            <person name="Knirel Y.A."/>
        </authorList>
    </citation>
    <scope>NUCLEOTIDE SEQUENCE</scope>
    <source>
        <strain evidence="4">RCH52</strain>
    </source>
</reference>
<accession>A0A2S1WLN5</accession>
<evidence type="ECO:0000256" key="2">
    <source>
        <dbReference type="SAM" id="Phobius"/>
    </source>
</evidence>
<dbReference type="SUPFAM" id="SSF53756">
    <property type="entry name" value="UDP-Glycosyltransferase/glycogen phosphorylase"/>
    <property type="match status" value="1"/>
</dbReference>
<gene>
    <name evidence="4" type="primary">gtr20</name>
</gene>
<dbReference type="Pfam" id="PF00534">
    <property type="entry name" value="Glycos_transf_1"/>
    <property type="match status" value="1"/>
</dbReference>
<sequence>MEVKAVKKKVYLITEYYHPYQNTTGYLLGKLYDTLNVQSDIDLVLIAKEDMNCPQHANAHFIKAKKPNKASLFKRFLYELIIAFSFLMKTLKVVKKDSIVFTGTTPILLLFVLFIIKKFLNFKWILLVHDVFPENLAAAKILKKDHFLFKILKSLFDRIYASADEVIVIGKDMKELVHQKTHQSNNITVVQNWIDSSDIGTEPKTNNRILQELNWLDSETTIFQFFGNIGRVQGVENILHAIQKMKYAHLAKFIFIGDGAYVARLKEQIQSLGSQNILYYGSLDQKEKTTGLNACDVALITLADGMLGLGVPSKSYFSMAADKPLLAIMDSESEVADMINTHHIGWVVPPNNEEALAKQLDEIVLAKHCYAFNSSREVLNEFYSEKVAMSKILNIIRKFT</sequence>
<feature type="domain" description="Glycosyl transferase family 1" evidence="3">
    <location>
        <begin position="217"/>
        <end position="364"/>
    </location>
</feature>
<dbReference type="PANTHER" id="PTHR46401">
    <property type="entry name" value="GLYCOSYLTRANSFERASE WBBK-RELATED"/>
    <property type="match status" value="1"/>
</dbReference>
<organism evidence="4">
    <name type="scientific">Acinetobacter baumannii</name>
    <dbReference type="NCBI Taxonomy" id="470"/>
    <lineage>
        <taxon>Bacteria</taxon>
        <taxon>Pseudomonadati</taxon>
        <taxon>Pseudomonadota</taxon>
        <taxon>Gammaproteobacteria</taxon>
        <taxon>Moraxellales</taxon>
        <taxon>Moraxellaceae</taxon>
        <taxon>Acinetobacter</taxon>
        <taxon>Acinetobacter calcoaceticus/baumannii complex</taxon>
    </lineage>
</organism>
<dbReference type="CDD" id="cd03794">
    <property type="entry name" value="GT4_WbuB-like"/>
    <property type="match status" value="1"/>
</dbReference>
<dbReference type="GO" id="GO:0016757">
    <property type="term" value="F:glycosyltransferase activity"/>
    <property type="evidence" value="ECO:0007669"/>
    <property type="project" value="InterPro"/>
</dbReference>
<dbReference type="PANTHER" id="PTHR46401:SF2">
    <property type="entry name" value="GLYCOSYLTRANSFERASE WBBK-RELATED"/>
    <property type="match status" value="1"/>
</dbReference>
<dbReference type="AlphaFoldDB" id="A0A2S1WLN5"/>
<keyword evidence="2" id="KW-1133">Transmembrane helix</keyword>
<evidence type="ECO:0000313" key="4">
    <source>
        <dbReference type="EMBL" id="AWJ68087.1"/>
    </source>
</evidence>
<evidence type="ECO:0000256" key="1">
    <source>
        <dbReference type="ARBA" id="ARBA00022679"/>
    </source>
</evidence>